<gene>
    <name evidence="4" type="ORF">OB236_02705</name>
</gene>
<evidence type="ECO:0000259" key="3">
    <source>
        <dbReference type="Pfam" id="PF01476"/>
    </source>
</evidence>
<feature type="signal peptide" evidence="2">
    <location>
        <begin position="1"/>
        <end position="32"/>
    </location>
</feature>
<dbReference type="RefSeq" id="WP_262682593.1">
    <property type="nucleotide sequence ID" value="NZ_JAOQIO010000007.1"/>
</dbReference>
<feature type="compositionally biased region" description="Pro residues" evidence="1">
    <location>
        <begin position="286"/>
        <end position="296"/>
    </location>
</feature>
<feature type="domain" description="LysM" evidence="3">
    <location>
        <begin position="218"/>
        <end position="245"/>
    </location>
</feature>
<feature type="region of interest" description="Disordered" evidence="1">
    <location>
        <begin position="271"/>
        <end position="296"/>
    </location>
</feature>
<organism evidence="4 5">
    <name type="scientific">Paenibacillus baimaensis</name>
    <dbReference type="NCBI Taxonomy" id="2982185"/>
    <lineage>
        <taxon>Bacteria</taxon>
        <taxon>Bacillati</taxon>
        <taxon>Bacillota</taxon>
        <taxon>Bacilli</taxon>
        <taxon>Bacillales</taxon>
        <taxon>Paenibacillaceae</taxon>
        <taxon>Paenibacillus</taxon>
    </lineage>
</organism>
<feature type="chain" id="PRO_5045681507" evidence="2">
    <location>
        <begin position="33"/>
        <end position="296"/>
    </location>
</feature>
<accession>A0ABT2UA24</accession>
<comment type="caution">
    <text evidence="4">The sequence shown here is derived from an EMBL/GenBank/DDBJ whole genome shotgun (WGS) entry which is preliminary data.</text>
</comment>
<keyword evidence="2" id="KW-0732">Signal</keyword>
<protein>
    <submittedName>
        <fullName evidence="4">LysM peptidoglycan-binding domain-containing protein</fullName>
    </submittedName>
</protein>
<proteinExistence type="predicted"/>
<evidence type="ECO:0000313" key="5">
    <source>
        <dbReference type="Proteomes" id="UP001652445"/>
    </source>
</evidence>
<dbReference type="Pfam" id="PF01476">
    <property type="entry name" value="LysM"/>
    <property type="match status" value="1"/>
</dbReference>
<sequence>MKKTNFSSLNKTKMLAGTLTFAFLLSGGSAVAASSVVTSLISQSVGTAVYDTSAPVPPQPYLGHPAPPAGKPPLPLGPGLGELQSDALLTVMNLTADQLRQALESGQSLSEIGASQGTNMQKVADLVADALKATLERELNDGHIIQDQFNVRLNEVADRAAYALSRTHPKPPAPPALGTLAPELGLGPTLGPGLEQLNQEALLSLLSISSDKLTSSLRSGQSLSDIAAAQGIDVQKLIDLAAQGLTSRLDQELSEKMIWKDEYETRKQEISVRAADAIQHKHPKPPHPALPPKQAK</sequence>
<reference evidence="4 5" key="1">
    <citation type="submission" date="2022-09" db="EMBL/GenBank/DDBJ databases">
        <authorList>
            <person name="Han X.L."/>
            <person name="Wang Q."/>
            <person name="Lu T."/>
        </authorList>
    </citation>
    <scope>NUCLEOTIDE SEQUENCE [LARGE SCALE GENOMIC DNA]</scope>
    <source>
        <strain evidence="4 5">WQ 127069</strain>
    </source>
</reference>
<evidence type="ECO:0000313" key="4">
    <source>
        <dbReference type="EMBL" id="MCU6791031.1"/>
    </source>
</evidence>
<evidence type="ECO:0000256" key="1">
    <source>
        <dbReference type="SAM" id="MobiDB-lite"/>
    </source>
</evidence>
<keyword evidence="5" id="KW-1185">Reference proteome</keyword>
<dbReference type="Proteomes" id="UP001652445">
    <property type="component" value="Unassembled WGS sequence"/>
</dbReference>
<name>A0ABT2UA24_9BACL</name>
<dbReference type="EMBL" id="JAOQIO010000007">
    <property type="protein sequence ID" value="MCU6791031.1"/>
    <property type="molecule type" value="Genomic_DNA"/>
</dbReference>
<evidence type="ECO:0000256" key="2">
    <source>
        <dbReference type="SAM" id="SignalP"/>
    </source>
</evidence>
<dbReference type="InterPro" id="IPR018392">
    <property type="entry name" value="LysM"/>
</dbReference>